<evidence type="ECO:0000313" key="2">
    <source>
        <dbReference type="EMBL" id="ETW75587.1"/>
    </source>
</evidence>
<dbReference type="RefSeq" id="XP_009552983.1">
    <property type="nucleotide sequence ID" value="XM_009554688.1"/>
</dbReference>
<proteinExistence type="predicted"/>
<evidence type="ECO:0000256" key="1">
    <source>
        <dbReference type="SAM" id="MobiDB-lite"/>
    </source>
</evidence>
<reference evidence="2 3" key="1">
    <citation type="journal article" date="2012" name="New Phytol.">
        <title>Insight into trade-off between wood decay and parasitism from the genome of a fungal forest pathogen.</title>
        <authorList>
            <person name="Olson A."/>
            <person name="Aerts A."/>
            <person name="Asiegbu F."/>
            <person name="Belbahri L."/>
            <person name="Bouzid O."/>
            <person name="Broberg A."/>
            <person name="Canback B."/>
            <person name="Coutinho P.M."/>
            <person name="Cullen D."/>
            <person name="Dalman K."/>
            <person name="Deflorio G."/>
            <person name="van Diepen L.T."/>
            <person name="Dunand C."/>
            <person name="Duplessis S."/>
            <person name="Durling M."/>
            <person name="Gonthier P."/>
            <person name="Grimwood J."/>
            <person name="Fossdal C.G."/>
            <person name="Hansson D."/>
            <person name="Henrissat B."/>
            <person name="Hietala A."/>
            <person name="Himmelstrand K."/>
            <person name="Hoffmeister D."/>
            <person name="Hogberg N."/>
            <person name="James T.Y."/>
            <person name="Karlsson M."/>
            <person name="Kohler A."/>
            <person name="Kues U."/>
            <person name="Lee Y.H."/>
            <person name="Lin Y.C."/>
            <person name="Lind M."/>
            <person name="Lindquist E."/>
            <person name="Lombard V."/>
            <person name="Lucas S."/>
            <person name="Lunden K."/>
            <person name="Morin E."/>
            <person name="Murat C."/>
            <person name="Park J."/>
            <person name="Raffaello T."/>
            <person name="Rouze P."/>
            <person name="Salamov A."/>
            <person name="Schmutz J."/>
            <person name="Solheim H."/>
            <person name="Stahlberg J."/>
            <person name="Velez H."/>
            <person name="de Vries R.P."/>
            <person name="Wiebenga A."/>
            <person name="Woodward S."/>
            <person name="Yakovlev I."/>
            <person name="Garbelotto M."/>
            <person name="Martin F."/>
            <person name="Grigoriev I.V."/>
            <person name="Stenlid J."/>
        </authorList>
    </citation>
    <scope>NUCLEOTIDE SEQUENCE [LARGE SCALE GENOMIC DNA]</scope>
    <source>
        <strain evidence="2 3">TC 32-1</strain>
    </source>
</reference>
<dbReference type="KEGG" id="hir:HETIRDRAFT_482327"/>
<feature type="region of interest" description="Disordered" evidence="1">
    <location>
        <begin position="1"/>
        <end position="63"/>
    </location>
</feature>
<evidence type="ECO:0000313" key="3">
    <source>
        <dbReference type="Proteomes" id="UP000030671"/>
    </source>
</evidence>
<accession>W4JPT8</accession>
<name>W4JPT8_HETIT</name>
<dbReference type="GeneID" id="20678024"/>
<dbReference type="HOGENOM" id="CLU_3068944_0_0_1"/>
<sequence length="63" mass="6815">MHLPLHTVPVRPRTSPCPVKPKLDSSSPRPSATECPRSLSSLELTHPPSPATQIRPRPRSASA</sequence>
<dbReference type="AlphaFoldDB" id="W4JPT8"/>
<keyword evidence="3" id="KW-1185">Reference proteome</keyword>
<dbReference type="EMBL" id="KI925466">
    <property type="protein sequence ID" value="ETW75587.1"/>
    <property type="molecule type" value="Genomic_DNA"/>
</dbReference>
<dbReference type="Proteomes" id="UP000030671">
    <property type="component" value="Unassembled WGS sequence"/>
</dbReference>
<dbReference type="InParanoid" id="W4JPT8"/>
<protein>
    <submittedName>
        <fullName evidence="2">Uncharacterized protein</fullName>
    </submittedName>
</protein>
<gene>
    <name evidence="2" type="ORF">HETIRDRAFT_482327</name>
</gene>
<organism evidence="2 3">
    <name type="scientific">Heterobasidion irregulare (strain TC 32-1)</name>
    <dbReference type="NCBI Taxonomy" id="747525"/>
    <lineage>
        <taxon>Eukaryota</taxon>
        <taxon>Fungi</taxon>
        <taxon>Dikarya</taxon>
        <taxon>Basidiomycota</taxon>
        <taxon>Agaricomycotina</taxon>
        <taxon>Agaricomycetes</taxon>
        <taxon>Russulales</taxon>
        <taxon>Bondarzewiaceae</taxon>
        <taxon>Heterobasidion</taxon>
        <taxon>Heterobasidion annosum species complex</taxon>
    </lineage>
</organism>